<dbReference type="InterPro" id="IPR008597">
    <property type="entry name" value="Invert_lysozyme"/>
</dbReference>
<evidence type="ECO:0000256" key="9">
    <source>
        <dbReference type="SAM" id="SignalP"/>
    </source>
</evidence>
<feature type="disulfide bond" evidence="8">
    <location>
        <begin position="75"/>
        <end position="81"/>
    </location>
</feature>
<keyword evidence="9" id="KW-0732">Signal</keyword>
<comment type="catalytic activity">
    <reaction evidence="1">
        <text>Hydrolysis of (1-&gt;4)-beta-linkages between N-acetylmuramic acid and N-acetyl-D-glucosamine residues in a peptidoglycan and between N-acetyl-D-glucosamine residues in chitodextrins.</text>
        <dbReference type="EC" id="3.2.1.17"/>
    </reaction>
</comment>
<accession>A0A336K7V7</accession>
<gene>
    <name evidence="10" type="primary">CSON003914</name>
</gene>
<dbReference type="CDD" id="cd16890">
    <property type="entry name" value="lyz_i"/>
    <property type="match status" value="1"/>
</dbReference>
<evidence type="ECO:0000256" key="1">
    <source>
        <dbReference type="ARBA" id="ARBA00000632"/>
    </source>
</evidence>
<feature type="disulfide bond" evidence="8">
    <location>
        <begin position="26"/>
        <end position="105"/>
    </location>
</feature>
<evidence type="ECO:0000313" key="10">
    <source>
        <dbReference type="EMBL" id="SSX00729.1"/>
    </source>
</evidence>
<dbReference type="OMA" id="ENIFRIC"/>
<dbReference type="GO" id="GO:0003796">
    <property type="term" value="F:lysozyme activity"/>
    <property type="evidence" value="ECO:0007669"/>
    <property type="project" value="UniProtKB-EC"/>
</dbReference>
<dbReference type="EMBL" id="UFQT01000174">
    <property type="protein sequence ID" value="SSX21109.1"/>
    <property type="molecule type" value="Genomic_DNA"/>
</dbReference>
<keyword evidence="3" id="KW-0929">Antimicrobial</keyword>
<evidence type="ECO:0000313" key="11">
    <source>
        <dbReference type="EMBL" id="SSX21109.1"/>
    </source>
</evidence>
<dbReference type="GO" id="GO:0031640">
    <property type="term" value="P:killing of cells of another organism"/>
    <property type="evidence" value="ECO:0007669"/>
    <property type="project" value="UniProtKB-KW"/>
</dbReference>
<dbReference type="Gene3D" id="1.10.530.10">
    <property type="match status" value="1"/>
</dbReference>
<feature type="disulfide bond" evidence="8">
    <location>
        <begin position="31"/>
        <end position="37"/>
    </location>
</feature>
<evidence type="ECO:0000256" key="3">
    <source>
        <dbReference type="ARBA" id="ARBA00022529"/>
    </source>
</evidence>
<keyword evidence="5" id="KW-0378">Hydrolase</keyword>
<feature type="chain" id="PRO_5033778139" description="lysozyme" evidence="9">
    <location>
        <begin position="21"/>
        <end position="139"/>
    </location>
</feature>
<sequence length="139" mass="15313">MKKIVLTLMSLTIFALSVDAAFDADCARCLCHVQTGCNSKHPAGPYKISWPYWADGGKPTVNGEDPDSETAFKNCVKSEKCNFDTVSGYMRNFEQDCDNDGNVDCLDYIKIHVFGGYGCQGNLPPHLQKKYDDCIAGDV</sequence>
<evidence type="ECO:0000256" key="6">
    <source>
        <dbReference type="ARBA" id="ARBA00023157"/>
    </source>
</evidence>
<keyword evidence="6 8" id="KW-1015">Disulfide bond</keyword>
<name>A0A336K7V7_CULSO</name>
<reference evidence="11" key="2">
    <citation type="submission" date="2018-07" db="EMBL/GenBank/DDBJ databases">
        <authorList>
            <person name="Quirk P.G."/>
            <person name="Krulwich T.A."/>
        </authorList>
    </citation>
    <scope>NUCLEOTIDE SEQUENCE</scope>
</reference>
<dbReference type="PANTHER" id="PTHR11195:SF13">
    <property type="entry name" value="INVERTEBRATE-TYPE LYSOZYME 2-RELATED"/>
    <property type="match status" value="1"/>
</dbReference>
<proteinExistence type="predicted"/>
<reference evidence="10" key="1">
    <citation type="submission" date="2018-04" db="EMBL/GenBank/DDBJ databases">
        <authorList>
            <person name="Go L.Y."/>
            <person name="Mitchell J.A."/>
        </authorList>
    </citation>
    <scope>NUCLEOTIDE SEQUENCE</scope>
    <source>
        <tissue evidence="10">Whole organism</tissue>
    </source>
</reference>
<feature type="signal peptide" evidence="9">
    <location>
        <begin position="1"/>
        <end position="20"/>
    </location>
</feature>
<evidence type="ECO:0000256" key="8">
    <source>
        <dbReference type="PIRSR" id="PIRSR608597-3"/>
    </source>
</evidence>
<dbReference type="EC" id="3.2.1.17" evidence="2"/>
<dbReference type="PANTHER" id="PTHR11195">
    <property type="entry name" value="DESTABILASE-RELATED"/>
    <property type="match status" value="1"/>
</dbReference>
<dbReference type="EMBL" id="UFQS01000174">
    <property type="protein sequence ID" value="SSX00729.1"/>
    <property type="molecule type" value="Genomic_DNA"/>
</dbReference>
<organism evidence="10">
    <name type="scientific">Culicoides sonorensis</name>
    <name type="common">Biting midge</name>
    <dbReference type="NCBI Taxonomy" id="179676"/>
    <lineage>
        <taxon>Eukaryota</taxon>
        <taxon>Metazoa</taxon>
        <taxon>Ecdysozoa</taxon>
        <taxon>Arthropoda</taxon>
        <taxon>Hexapoda</taxon>
        <taxon>Insecta</taxon>
        <taxon>Pterygota</taxon>
        <taxon>Neoptera</taxon>
        <taxon>Endopterygota</taxon>
        <taxon>Diptera</taxon>
        <taxon>Nematocera</taxon>
        <taxon>Chironomoidea</taxon>
        <taxon>Ceratopogonidae</taxon>
        <taxon>Ceratopogoninae</taxon>
        <taxon>Culicoides</taxon>
        <taxon>Monoculicoides</taxon>
    </lineage>
</organism>
<evidence type="ECO:0000256" key="5">
    <source>
        <dbReference type="ARBA" id="ARBA00022801"/>
    </source>
</evidence>
<evidence type="ECO:0000256" key="7">
    <source>
        <dbReference type="ARBA" id="ARBA00023295"/>
    </source>
</evidence>
<evidence type="ECO:0000256" key="2">
    <source>
        <dbReference type="ARBA" id="ARBA00012732"/>
    </source>
</evidence>
<protein>
    <recommendedName>
        <fullName evidence="2">lysozyme</fullName>
        <ecNumber evidence="2">3.2.1.17</ecNumber>
    </recommendedName>
</protein>
<dbReference type="PROSITE" id="PS51909">
    <property type="entry name" value="LYSOZYME_I"/>
    <property type="match status" value="1"/>
</dbReference>
<keyword evidence="4" id="KW-0081">Bacteriolytic enzyme</keyword>
<dbReference type="GO" id="GO:0042742">
    <property type="term" value="P:defense response to bacterium"/>
    <property type="evidence" value="ECO:0007669"/>
    <property type="project" value="UniProtKB-KW"/>
</dbReference>
<evidence type="ECO:0000256" key="4">
    <source>
        <dbReference type="ARBA" id="ARBA00022638"/>
    </source>
</evidence>
<dbReference type="AlphaFoldDB" id="A0A336K7V7"/>
<keyword evidence="7" id="KW-0326">Glycosidase</keyword>
<dbReference type="VEuPathDB" id="VectorBase:CSON003914"/>
<dbReference type="Pfam" id="PF05497">
    <property type="entry name" value="Destabilase"/>
    <property type="match status" value="1"/>
</dbReference>